<keyword evidence="6" id="KW-0808">Transferase</keyword>
<organism evidence="6 7">
    <name type="scientific">Sphingobacterium psychroaquaticum</name>
    <dbReference type="NCBI Taxonomy" id="561061"/>
    <lineage>
        <taxon>Bacteria</taxon>
        <taxon>Pseudomonadati</taxon>
        <taxon>Bacteroidota</taxon>
        <taxon>Sphingobacteriia</taxon>
        <taxon>Sphingobacteriales</taxon>
        <taxon>Sphingobacteriaceae</taxon>
        <taxon>Sphingobacterium</taxon>
    </lineage>
</organism>
<dbReference type="SUPFAM" id="SSF46785">
    <property type="entry name" value="Winged helix' DNA-binding domain"/>
    <property type="match status" value="1"/>
</dbReference>
<dbReference type="RefSeq" id="WP_085472056.1">
    <property type="nucleotide sequence ID" value="NZ_CP038029.1"/>
</dbReference>
<dbReference type="GO" id="GO:0003700">
    <property type="term" value="F:DNA-binding transcription factor activity"/>
    <property type="evidence" value="ECO:0007669"/>
    <property type="project" value="InterPro"/>
</dbReference>
<keyword evidence="7" id="KW-1185">Reference proteome</keyword>
<evidence type="ECO:0000256" key="2">
    <source>
        <dbReference type="ARBA" id="ARBA00022898"/>
    </source>
</evidence>
<dbReference type="OrthoDB" id="594134at2"/>
<dbReference type="InterPro" id="IPR000524">
    <property type="entry name" value="Tscrpt_reg_HTH_GntR"/>
</dbReference>
<keyword evidence="4" id="KW-0238">DNA-binding</keyword>
<evidence type="ECO:0000256" key="1">
    <source>
        <dbReference type="ARBA" id="ARBA00005384"/>
    </source>
</evidence>
<evidence type="ECO:0000256" key="5">
    <source>
        <dbReference type="ARBA" id="ARBA00023163"/>
    </source>
</evidence>
<dbReference type="PANTHER" id="PTHR46577">
    <property type="entry name" value="HTH-TYPE TRANSCRIPTIONAL REGULATORY PROTEIN GABR"/>
    <property type="match status" value="1"/>
</dbReference>
<evidence type="ECO:0000313" key="6">
    <source>
        <dbReference type="EMBL" id="SMG19934.1"/>
    </source>
</evidence>
<protein>
    <submittedName>
        <fullName evidence="6">GntR family transcriptional regulator / MocR family aminotransferase</fullName>
    </submittedName>
</protein>
<evidence type="ECO:0000313" key="7">
    <source>
        <dbReference type="Proteomes" id="UP000192980"/>
    </source>
</evidence>
<dbReference type="InterPro" id="IPR015424">
    <property type="entry name" value="PyrdxlP-dep_Trfase"/>
</dbReference>
<dbReference type="Pfam" id="PF00392">
    <property type="entry name" value="GntR"/>
    <property type="match status" value="1"/>
</dbReference>
<dbReference type="SUPFAM" id="SSF53383">
    <property type="entry name" value="PLP-dependent transferases"/>
    <property type="match status" value="1"/>
</dbReference>
<dbReference type="CDD" id="cd00609">
    <property type="entry name" value="AAT_like"/>
    <property type="match status" value="1"/>
</dbReference>
<dbReference type="AlphaFoldDB" id="A0A1X7IXU3"/>
<dbReference type="Gene3D" id="3.40.640.10">
    <property type="entry name" value="Type I PLP-dependent aspartate aminotransferase-like (Major domain)"/>
    <property type="match status" value="1"/>
</dbReference>
<dbReference type="InterPro" id="IPR036390">
    <property type="entry name" value="WH_DNA-bd_sf"/>
</dbReference>
<dbReference type="CDD" id="cd07377">
    <property type="entry name" value="WHTH_GntR"/>
    <property type="match status" value="1"/>
</dbReference>
<keyword evidence="6" id="KW-0032">Aminotransferase</keyword>
<reference evidence="6 7" key="1">
    <citation type="submission" date="2017-04" db="EMBL/GenBank/DDBJ databases">
        <authorList>
            <person name="Afonso C.L."/>
            <person name="Miller P.J."/>
            <person name="Scott M.A."/>
            <person name="Spackman E."/>
            <person name="Goraichik I."/>
            <person name="Dimitrov K.M."/>
            <person name="Suarez D.L."/>
            <person name="Swayne D.E."/>
        </authorList>
    </citation>
    <scope>NUCLEOTIDE SEQUENCE [LARGE SCALE GENOMIC DNA]</scope>
    <source>
        <strain evidence="6 7">DSM 22418</strain>
    </source>
</reference>
<dbReference type="GO" id="GO:0008483">
    <property type="term" value="F:transaminase activity"/>
    <property type="evidence" value="ECO:0007669"/>
    <property type="project" value="UniProtKB-KW"/>
</dbReference>
<keyword evidence="5" id="KW-0804">Transcription</keyword>
<keyword evidence="3" id="KW-0805">Transcription regulation</keyword>
<comment type="similarity">
    <text evidence="1">In the C-terminal section; belongs to the class-I pyridoxal-phosphate-dependent aminotransferase family.</text>
</comment>
<accession>A0A1X7IXU3</accession>
<gene>
    <name evidence="6" type="ORF">SAMN05660862_1186</name>
</gene>
<dbReference type="PANTHER" id="PTHR46577:SF1">
    <property type="entry name" value="HTH-TYPE TRANSCRIPTIONAL REGULATORY PROTEIN GABR"/>
    <property type="match status" value="1"/>
</dbReference>
<name>A0A1X7IXU3_9SPHI</name>
<proteinExistence type="inferred from homology"/>
<dbReference type="InterPro" id="IPR036388">
    <property type="entry name" value="WH-like_DNA-bd_sf"/>
</dbReference>
<dbReference type="InterPro" id="IPR015421">
    <property type="entry name" value="PyrdxlP-dep_Trfase_major"/>
</dbReference>
<dbReference type="EMBL" id="FXAU01000002">
    <property type="protein sequence ID" value="SMG19934.1"/>
    <property type="molecule type" value="Genomic_DNA"/>
</dbReference>
<sequence length="475" mass="54077">MLRPWNIEIHFDYSAEKKAVYLQIADVIIAEIYAGRLQAGDALPGSRTLARMFKVNRNTIVEALVVLVNEEWIVSKERIGTFVSYSLPRFSRSSTKVLEDVAENKDAPKKYRTNFDDGYPDTKIAPVVELARAYREIFNREARWHLMGYASEFGHPDFIRAIVQKLNHVRGMQVNRHMICITRGSQMAMYLVSQCLLDKGDLVAVEYPGYTDAWRVFENAGAALLHIPVDSDGLVVDELRNHLENGVQIKALYTTPHHQYPTTVTMTLKRRVELVRLSNVYGFTIIEDDYDNEFHYDSRPLLPLSSLAELRKYVYIGTMSKVVAPALRIGYLAANDNDLVKKIGALRKLIDVQGDGIMEQAVLQLINDGTIKRHLRKVSSYYRDKRDFVEDLIEEYLREKVTYATPSGGLAFWLVPSGVVNWEELSHKLETNSVKLFTPARYGIYNESGGIRIGFGALTRDELRFGIKVLANCLS</sequence>
<dbReference type="SMART" id="SM00345">
    <property type="entry name" value="HTH_GNTR"/>
    <property type="match status" value="1"/>
</dbReference>
<dbReference type="STRING" id="561061.SAMN05660862_1186"/>
<keyword evidence="2" id="KW-0663">Pyridoxal phosphate</keyword>
<dbReference type="Proteomes" id="UP000192980">
    <property type="component" value="Unassembled WGS sequence"/>
</dbReference>
<evidence type="ECO:0000256" key="4">
    <source>
        <dbReference type="ARBA" id="ARBA00023125"/>
    </source>
</evidence>
<dbReference type="GO" id="GO:0003677">
    <property type="term" value="F:DNA binding"/>
    <property type="evidence" value="ECO:0007669"/>
    <property type="project" value="UniProtKB-KW"/>
</dbReference>
<dbReference type="PROSITE" id="PS50949">
    <property type="entry name" value="HTH_GNTR"/>
    <property type="match status" value="1"/>
</dbReference>
<dbReference type="InterPro" id="IPR051446">
    <property type="entry name" value="HTH_trans_reg/aminotransferase"/>
</dbReference>
<dbReference type="Gene3D" id="1.10.10.10">
    <property type="entry name" value="Winged helix-like DNA-binding domain superfamily/Winged helix DNA-binding domain"/>
    <property type="match status" value="1"/>
</dbReference>
<evidence type="ECO:0000256" key="3">
    <source>
        <dbReference type="ARBA" id="ARBA00023015"/>
    </source>
</evidence>